<reference evidence="1 2" key="1">
    <citation type="submission" date="2020-12" db="EMBL/GenBank/DDBJ databases">
        <title>Sphingomonas sp.</title>
        <authorList>
            <person name="Kim M.K."/>
        </authorList>
    </citation>
    <scope>NUCLEOTIDE SEQUENCE [LARGE SCALE GENOMIC DNA]</scope>
    <source>
        <strain evidence="1 2">BT552</strain>
    </source>
</reference>
<comment type="caution">
    <text evidence="1">The sequence shown here is derived from an EMBL/GenBank/DDBJ whole genome shotgun (WGS) entry which is preliminary data.</text>
</comment>
<protein>
    <submittedName>
        <fullName evidence="1">Uncharacterized protein</fullName>
    </submittedName>
</protein>
<gene>
    <name evidence="1" type="ORF">ILT43_15225</name>
</gene>
<evidence type="ECO:0000313" key="2">
    <source>
        <dbReference type="Proteomes" id="UP000763641"/>
    </source>
</evidence>
<proteinExistence type="predicted"/>
<evidence type="ECO:0000313" key="1">
    <source>
        <dbReference type="EMBL" id="MBM6577732.1"/>
    </source>
</evidence>
<accession>A0ABS2D9X0</accession>
<sequence>MTIDQSKMLPVYGGPEGMEAMGFAPLALSGYGTFVVTGTPNTGFTYVPEDDTDLLAAYQATDREPGNPEADALAAEIERRGLDV</sequence>
<name>A0ABS2D9X0_9SPHN</name>
<keyword evidence="2" id="KW-1185">Reference proteome</keyword>
<dbReference type="RefSeq" id="WP_204199826.1">
    <property type="nucleotide sequence ID" value="NZ_JAFEMC010000004.1"/>
</dbReference>
<organism evidence="1 2">
    <name type="scientific">Sphingomonas longa</name>
    <dbReference type="NCBI Taxonomy" id="2778730"/>
    <lineage>
        <taxon>Bacteria</taxon>
        <taxon>Pseudomonadati</taxon>
        <taxon>Pseudomonadota</taxon>
        <taxon>Alphaproteobacteria</taxon>
        <taxon>Sphingomonadales</taxon>
        <taxon>Sphingomonadaceae</taxon>
        <taxon>Sphingomonas</taxon>
    </lineage>
</organism>
<dbReference type="EMBL" id="JAFEMC010000004">
    <property type="protein sequence ID" value="MBM6577732.1"/>
    <property type="molecule type" value="Genomic_DNA"/>
</dbReference>
<dbReference type="Proteomes" id="UP000763641">
    <property type="component" value="Unassembled WGS sequence"/>
</dbReference>